<evidence type="ECO:0000313" key="1">
    <source>
        <dbReference type="EMBL" id="OSG84664.1"/>
    </source>
</evidence>
<organism evidence="1 2">
    <name type="scientific">Bifidobacterium adolescentis</name>
    <dbReference type="NCBI Taxonomy" id="1680"/>
    <lineage>
        <taxon>Bacteria</taxon>
        <taxon>Bacillati</taxon>
        <taxon>Actinomycetota</taxon>
        <taxon>Actinomycetes</taxon>
        <taxon>Bifidobacteriales</taxon>
        <taxon>Bifidobacteriaceae</taxon>
        <taxon>Bifidobacterium</taxon>
    </lineage>
</organism>
<dbReference type="AlphaFoldDB" id="A0A1X2YR76"/>
<dbReference type="EMBL" id="LNKD01000008">
    <property type="protein sequence ID" value="OSG84664.1"/>
    <property type="molecule type" value="Genomic_DNA"/>
</dbReference>
<sequence length="107" mass="12421">MNGKYEVDVPYQCDETYWNARRKMEESNTPLTLDVLRSEPWSKEHRTPVALPEQYRGKQYHLGGHSSPSTLLDKLASHDVPVDERVLIALELEEQFPLRLTPLSEKD</sequence>
<protein>
    <submittedName>
        <fullName evidence="1">Uncharacterized protein</fullName>
    </submittedName>
</protein>
<accession>A0A1X2YR76</accession>
<reference evidence="1 2" key="1">
    <citation type="journal article" date="2016" name="Sci. Rep.">
        <title>Evaluation of genetic diversity among strains of the human gut commensal Bifidobacterium adolescentis.</title>
        <authorList>
            <person name="Duranti S."/>
            <person name="Milani C."/>
            <person name="Lugli G.A."/>
            <person name="Mancabelli L."/>
            <person name="Turroni F."/>
            <person name="Ferrario C."/>
            <person name="Mangifesta M."/>
            <person name="Viappiani A."/>
            <person name="Sanchez B."/>
            <person name="Margolles A."/>
            <person name="van Sinderen D."/>
            <person name="Ventura M."/>
        </authorList>
    </citation>
    <scope>NUCLEOTIDE SEQUENCE [LARGE SCALE GENOMIC DNA]</scope>
    <source>
        <strain evidence="1 2">487B</strain>
    </source>
</reference>
<proteinExistence type="predicted"/>
<name>A0A1X2YR76_BIFAD</name>
<dbReference type="Proteomes" id="UP000193377">
    <property type="component" value="Unassembled WGS sequence"/>
</dbReference>
<comment type="caution">
    <text evidence="1">The sequence shown here is derived from an EMBL/GenBank/DDBJ whole genome shotgun (WGS) entry which is preliminary data.</text>
</comment>
<evidence type="ECO:0000313" key="2">
    <source>
        <dbReference type="Proteomes" id="UP000193377"/>
    </source>
</evidence>
<gene>
    <name evidence="1" type="ORF">B0487_2151</name>
</gene>
<dbReference type="RefSeq" id="WP_085393576.1">
    <property type="nucleotide sequence ID" value="NZ_LNKD01000008.1"/>
</dbReference>